<keyword evidence="2" id="KW-1185">Reference proteome</keyword>
<comment type="caution">
    <text evidence="1">The sequence shown here is derived from an EMBL/GenBank/DDBJ whole genome shotgun (WGS) entry which is preliminary data.</text>
</comment>
<name>A0ACC2FCF1_DALPE</name>
<evidence type="ECO:0000313" key="2">
    <source>
        <dbReference type="Proteomes" id="UP001157502"/>
    </source>
</evidence>
<accession>A0ACC2FCF1</accession>
<proteinExistence type="predicted"/>
<sequence length="481" mass="54800">MSWKSWTTQIFLVCHLFLKTCFTAEFEISVPREPPVAILGQHVILDCSFPVGKAWDLDRTVITWQRGLEVIHSFYYGQDQLDRQSPHYDKRTSLYHSEIERGNASLRLERTNLGDSGDYTCFVSTMLGTQKKTFQLKVAAFYPEPRQNFTVSPSSLELLLTSQGGYPQPSVQWLDDRGDDVTSDIVTNISVDTLGLYSVFSTLTIQKPPNTTFTFVLKNKDLGQEIRREINLHFDKTGSDAVLPVVLQDRCRWLVFLPTCFTAEFEISVPREPPVAILGQHVILDCSFPVGKAWDLDRTVITWQRGLEVIHSFYYGRDQLDRQSPHYDKRTSLYHSEIERGNASLRLERTNLGDSGDYTCFVSTMLGTQKKTFQLKVAAFYPEPRQNFTVSPSSLELLLTSQGGYPQPSVQWLDDRGDDVTSDIVTNISVDTLGLYSVFSTLTIQKPPNTTFTFVLKNKDLGQEIRREINLHFDKTGKNEP</sequence>
<gene>
    <name evidence="1" type="ORF">DPEC_G00315400</name>
</gene>
<evidence type="ECO:0000313" key="1">
    <source>
        <dbReference type="EMBL" id="KAJ7989038.1"/>
    </source>
</evidence>
<dbReference type="Proteomes" id="UP001157502">
    <property type="component" value="Chromosome 30"/>
</dbReference>
<reference evidence="1" key="1">
    <citation type="submission" date="2021-05" db="EMBL/GenBank/DDBJ databases">
        <authorList>
            <person name="Pan Q."/>
            <person name="Jouanno E."/>
            <person name="Zahm M."/>
            <person name="Klopp C."/>
            <person name="Cabau C."/>
            <person name="Louis A."/>
            <person name="Berthelot C."/>
            <person name="Parey E."/>
            <person name="Roest Crollius H."/>
            <person name="Montfort J."/>
            <person name="Robinson-Rechavi M."/>
            <person name="Bouchez O."/>
            <person name="Lampietro C."/>
            <person name="Lopez Roques C."/>
            <person name="Donnadieu C."/>
            <person name="Postlethwait J."/>
            <person name="Bobe J."/>
            <person name="Dillon D."/>
            <person name="Chandos A."/>
            <person name="von Hippel F."/>
            <person name="Guiguen Y."/>
        </authorList>
    </citation>
    <scope>NUCLEOTIDE SEQUENCE</scope>
    <source>
        <strain evidence="1">YG-Jan2019</strain>
    </source>
</reference>
<protein>
    <submittedName>
        <fullName evidence="1">Uncharacterized protein</fullName>
    </submittedName>
</protein>
<organism evidence="1 2">
    <name type="scientific">Dallia pectoralis</name>
    <name type="common">Alaska blackfish</name>
    <dbReference type="NCBI Taxonomy" id="75939"/>
    <lineage>
        <taxon>Eukaryota</taxon>
        <taxon>Metazoa</taxon>
        <taxon>Chordata</taxon>
        <taxon>Craniata</taxon>
        <taxon>Vertebrata</taxon>
        <taxon>Euteleostomi</taxon>
        <taxon>Actinopterygii</taxon>
        <taxon>Neopterygii</taxon>
        <taxon>Teleostei</taxon>
        <taxon>Protacanthopterygii</taxon>
        <taxon>Esociformes</taxon>
        <taxon>Umbridae</taxon>
        <taxon>Dallia</taxon>
    </lineage>
</organism>
<dbReference type="EMBL" id="CM055757">
    <property type="protein sequence ID" value="KAJ7989038.1"/>
    <property type="molecule type" value="Genomic_DNA"/>
</dbReference>